<keyword evidence="6" id="KW-0597">Phosphoprotein</keyword>
<comment type="subcellular location">
    <subcellularLocation>
        <location evidence="1">Nucleus</location>
    </subcellularLocation>
</comment>
<dbReference type="GO" id="GO:0000493">
    <property type="term" value="P:box H/ACA snoRNP assembly"/>
    <property type="evidence" value="ECO:0007669"/>
    <property type="project" value="InterPro"/>
</dbReference>
<reference evidence="10" key="2">
    <citation type="submission" date="2020-05" db="UniProtKB">
        <authorList>
            <consortium name="EnsemblMetazoa"/>
        </authorList>
    </citation>
    <scope>IDENTIFICATION</scope>
    <source>
        <strain evidence="10">IAEA</strain>
    </source>
</reference>
<dbReference type="VEuPathDB" id="VectorBase:GBRI024357"/>
<feature type="compositionally biased region" description="Basic and acidic residues" evidence="9">
    <location>
        <begin position="19"/>
        <end position="32"/>
    </location>
</feature>
<keyword evidence="4" id="KW-0690">Ribosome biogenesis</keyword>
<keyword evidence="8" id="KW-0539">Nucleus</keyword>
<dbReference type="InterPro" id="IPR009000">
    <property type="entry name" value="Transl_B-barrel_sf"/>
</dbReference>
<dbReference type="GO" id="GO:0005634">
    <property type="term" value="C:nucleus"/>
    <property type="evidence" value="ECO:0007669"/>
    <property type="project" value="UniProtKB-SubCell"/>
</dbReference>
<feature type="compositionally biased region" description="Polar residues" evidence="9">
    <location>
        <begin position="647"/>
        <end position="660"/>
    </location>
</feature>
<dbReference type="InterPro" id="IPR040309">
    <property type="entry name" value="Naf1"/>
</dbReference>
<feature type="region of interest" description="Disordered" evidence="9">
    <location>
        <begin position="1"/>
        <end position="43"/>
    </location>
</feature>
<organism evidence="10 11">
    <name type="scientific">Glossina brevipalpis</name>
    <dbReference type="NCBI Taxonomy" id="37001"/>
    <lineage>
        <taxon>Eukaryota</taxon>
        <taxon>Metazoa</taxon>
        <taxon>Ecdysozoa</taxon>
        <taxon>Arthropoda</taxon>
        <taxon>Hexapoda</taxon>
        <taxon>Insecta</taxon>
        <taxon>Pterygota</taxon>
        <taxon>Neoptera</taxon>
        <taxon>Endopterygota</taxon>
        <taxon>Diptera</taxon>
        <taxon>Brachycera</taxon>
        <taxon>Muscomorpha</taxon>
        <taxon>Hippoboscoidea</taxon>
        <taxon>Glossinidae</taxon>
        <taxon>Glossina</taxon>
    </lineage>
</organism>
<dbReference type="PANTHER" id="PTHR31633">
    <property type="entry name" value="H/ACA RIBONUCLEOPROTEIN COMPLEX NON-CORE SUBUNIT NAF1"/>
    <property type="match status" value="1"/>
</dbReference>
<dbReference type="STRING" id="37001.A0A1A9WLX3"/>
<keyword evidence="11" id="KW-1185">Reference proteome</keyword>
<keyword evidence="5" id="KW-0698">rRNA processing</keyword>
<evidence type="ECO:0000256" key="1">
    <source>
        <dbReference type="ARBA" id="ARBA00004123"/>
    </source>
</evidence>
<dbReference type="EnsemblMetazoa" id="GBRI024357-RA">
    <property type="protein sequence ID" value="GBRI024357-PA"/>
    <property type="gene ID" value="GBRI024357"/>
</dbReference>
<evidence type="ECO:0000256" key="7">
    <source>
        <dbReference type="ARBA" id="ARBA00022884"/>
    </source>
</evidence>
<keyword evidence="7" id="KW-0694">RNA-binding</keyword>
<dbReference type="Pfam" id="PF04410">
    <property type="entry name" value="Gar1"/>
    <property type="match status" value="1"/>
</dbReference>
<evidence type="ECO:0000256" key="9">
    <source>
        <dbReference type="SAM" id="MobiDB-lite"/>
    </source>
</evidence>
<evidence type="ECO:0000256" key="4">
    <source>
        <dbReference type="ARBA" id="ARBA00022517"/>
    </source>
</evidence>
<feature type="region of interest" description="Disordered" evidence="9">
    <location>
        <begin position="342"/>
        <end position="377"/>
    </location>
</feature>
<reference evidence="11" key="1">
    <citation type="submission" date="2014-03" db="EMBL/GenBank/DDBJ databases">
        <authorList>
            <person name="Aksoy S."/>
            <person name="Warren W."/>
            <person name="Wilson R.K."/>
        </authorList>
    </citation>
    <scope>NUCLEOTIDE SEQUENCE [LARGE SCALE GENOMIC DNA]</scope>
    <source>
        <strain evidence="11">IAEA</strain>
    </source>
</reference>
<dbReference type="InterPro" id="IPR007504">
    <property type="entry name" value="H/ACA_rnp_Gar1/Naf1"/>
</dbReference>
<dbReference type="FunFam" id="2.40.10.230:FF:000002">
    <property type="entry name" value="H/ACA ribonucleoprotein complex non-core subunit NAF1"/>
    <property type="match status" value="1"/>
</dbReference>
<dbReference type="InterPro" id="IPR038664">
    <property type="entry name" value="Gar1/Naf1_Cbf5-bd_sf"/>
</dbReference>
<dbReference type="GO" id="GO:0006364">
    <property type="term" value="P:rRNA processing"/>
    <property type="evidence" value="ECO:0007669"/>
    <property type="project" value="UniProtKB-KW"/>
</dbReference>
<dbReference type="Proteomes" id="UP000091820">
    <property type="component" value="Unassembled WGS sequence"/>
</dbReference>
<evidence type="ECO:0000313" key="10">
    <source>
        <dbReference type="EnsemblMetazoa" id="GBRI024357-PA"/>
    </source>
</evidence>
<evidence type="ECO:0000256" key="2">
    <source>
        <dbReference type="ARBA" id="ARBA00009801"/>
    </source>
</evidence>
<feature type="region of interest" description="Disordered" evidence="9">
    <location>
        <begin position="499"/>
        <end position="585"/>
    </location>
</feature>
<evidence type="ECO:0000256" key="8">
    <source>
        <dbReference type="ARBA" id="ARBA00023242"/>
    </source>
</evidence>
<protein>
    <recommendedName>
        <fullName evidence="3">H/ACA ribonucleoprotein complex non-core subunit NAF1</fullName>
    </recommendedName>
</protein>
<sequence length="671" mass="76040">MESINENEFNNNQTFSQEVSRENESTTEKEIQVDEPNCKGNSQERSCKNVVEIIEVRELKWSPCQQETCIDLNVVQTITTTSDINLHQPEKNDNIIGDVKEAQLKDDTVKTSIETSLELEEKTDQTQKSCEEINTTAQSIMEVASDFTTSDLKNLKESETCQKDTKQTESIEVVENDKEQHSLEINVNQQIPNSDEQIVVGQSQSTFKKNILEEENVEIMDATYQLEEKQTEDVVDMEINGSLVPSDHLIDSNVHKTNKKRSLGLSMLAQYGSDSEFENNIKSDNESEDDNKSTTDSVIEIPLVNNVDYRAQTIEIDSEVDSESSSDIECLDNLRMTIEKRIGAGNDDGNDDDEEDEDCDDGTKKKSKPKPPRVKGELLLDDLPPIQDLHITVTEDECVELGKIHSIVNQLVLVSALPNSLLLNLDTVLFLDKGQRVLGEVFDVLGQVAEPLYCVRFNSNEQIIEKKINVGDMVYAAPKTEYTQFIILSSLMKARGSDASWEHDIEPPPRYVDYSDDEEERMARSRLRNKNKTAENDDNVEGESSEKSNEQVRAHSKKKRRRQNEQNGSSEFRESRGGHHFNAYPRHVGPGSAMYPNSWHSNYYPQTSNYYPPPNYQHGPQMPLGYSHAALRHRTPYGISTAHSEHPSASTTQLVPNPFSNGPNHYKFDYM</sequence>
<evidence type="ECO:0000256" key="5">
    <source>
        <dbReference type="ARBA" id="ARBA00022552"/>
    </source>
</evidence>
<feature type="compositionally biased region" description="Basic and acidic residues" evidence="9">
    <location>
        <begin position="279"/>
        <end position="293"/>
    </location>
</feature>
<feature type="compositionally biased region" description="Polar residues" evidence="9">
    <location>
        <begin position="1"/>
        <end position="18"/>
    </location>
</feature>
<feature type="compositionally biased region" description="Basic and acidic residues" evidence="9">
    <location>
        <begin position="544"/>
        <end position="553"/>
    </location>
</feature>
<evidence type="ECO:0000256" key="3">
    <source>
        <dbReference type="ARBA" id="ARBA00021438"/>
    </source>
</evidence>
<dbReference type="Gene3D" id="2.40.10.230">
    <property type="entry name" value="Probable tRNA pseudouridine synthase domain"/>
    <property type="match status" value="1"/>
</dbReference>
<dbReference type="AlphaFoldDB" id="A0A1A9WLX3"/>
<dbReference type="GO" id="GO:0005732">
    <property type="term" value="C:sno(s)RNA-containing ribonucleoprotein complex"/>
    <property type="evidence" value="ECO:0007669"/>
    <property type="project" value="InterPro"/>
</dbReference>
<name>A0A1A9WLX3_9MUSC</name>
<dbReference type="GO" id="GO:0043489">
    <property type="term" value="P:RNA stabilization"/>
    <property type="evidence" value="ECO:0007669"/>
    <property type="project" value="UniProtKB-ARBA"/>
</dbReference>
<evidence type="ECO:0000313" key="11">
    <source>
        <dbReference type="Proteomes" id="UP000091820"/>
    </source>
</evidence>
<dbReference type="GO" id="GO:0001522">
    <property type="term" value="P:pseudouridine synthesis"/>
    <property type="evidence" value="ECO:0007669"/>
    <property type="project" value="InterPro"/>
</dbReference>
<dbReference type="PANTHER" id="PTHR31633:SF1">
    <property type="entry name" value="H_ACA RIBONUCLEOPROTEIN COMPLEX NON-CORE SUBUNIT NAF1"/>
    <property type="match status" value="1"/>
</dbReference>
<evidence type="ECO:0000256" key="6">
    <source>
        <dbReference type="ARBA" id="ARBA00022553"/>
    </source>
</evidence>
<feature type="region of interest" description="Disordered" evidence="9">
    <location>
        <begin position="276"/>
        <end position="298"/>
    </location>
</feature>
<dbReference type="GO" id="GO:0003723">
    <property type="term" value="F:RNA binding"/>
    <property type="evidence" value="ECO:0007669"/>
    <property type="project" value="UniProtKB-KW"/>
</dbReference>
<proteinExistence type="inferred from homology"/>
<dbReference type="SUPFAM" id="SSF50447">
    <property type="entry name" value="Translation proteins"/>
    <property type="match status" value="1"/>
</dbReference>
<accession>A0A1A9WLX3</accession>
<feature type="region of interest" description="Disordered" evidence="9">
    <location>
        <begin position="640"/>
        <end position="660"/>
    </location>
</feature>
<comment type="similarity">
    <text evidence="2">Belongs to the NAF1 family.</text>
</comment>
<feature type="compositionally biased region" description="Acidic residues" evidence="9">
    <location>
        <begin position="348"/>
        <end position="360"/>
    </location>
</feature>